<evidence type="ECO:0000313" key="2">
    <source>
        <dbReference type="EMBL" id="GAV06365.1"/>
    </source>
</evidence>
<gene>
    <name evidence="2" type="primary">RvY_16374-1</name>
    <name evidence="2" type="synonym">RvY_16374.1</name>
    <name evidence="2" type="ORF">RvY_16374</name>
</gene>
<organism evidence="2 3">
    <name type="scientific">Ramazzottius varieornatus</name>
    <name type="common">Water bear</name>
    <name type="synonym">Tardigrade</name>
    <dbReference type="NCBI Taxonomy" id="947166"/>
    <lineage>
        <taxon>Eukaryota</taxon>
        <taxon>Metazoa</taxon>
        <taxon>Ecdysozoa</taxon>
        <taxon>Tardigrada</taxon>
        <taxon>Eutardigrada</taxon>
        <taxon>Parachela</taxon>
        <taxon>Hypsibioidea</taxon>
        <taxon>Ramazzottiidae</taxon>
        <taxon>Ramazzottius</taxon>
    </lineage>
</organism>
<keyword evidence="3" id="KW-1185">Reference proteome</keyword>
<evidence type="ECO:0000313" key="3">
    <source>
        <dbReference type="Proteomes" id="UP000186922"/>
    </source>
</evidence>
<name>A0A1D1VY76_RAMVA</name>
<keyword evidence="1" id="KW-0732">Signal</keyword>
<accession>A0A1D1VY76</accession>
<evidence type="ECO:0000256" key="1">
    <source>
        <dbReference type="SAM" id="SignalP"/>
    </source>
</evidence>
<dbReference type="EMBL" id="BDGG01000013">
    <property type="protein sequence ID" value="GAV06365.1"/>
    <property type="molecule type" value="Genomic_DNA"/>
</dbReference>
<dbReference type="Proteomes" id="UP000186922">
    <property type="component" value="Unassembled WGS sequence"/>
</dbReference>
<feature type="chain" id="PRO_5008898966" evidence="1">
    <location>
        <begin position="26"/>
        <end position="239"/>
    </location>
</feature>
<proteinExistence type="predicted"/>
<reference evidence="2 3" key="1">
    <citation type="journal article" date="2016" name="Nat. Commun.">
        <title>Extremotolerant tardigrade genome and improved radiotolerance of human cultured cells by tardigrade-unique protein.</title>
        <authorList>
            <person name="Hashimoto T."/>
            <person name="Horikawa D.D."/>
            <person name="Saito Y."/>
            <person name="Kuwahara H."/>
            <person name="Kozuka-Hata H."/>
            <person name="Shin-I T."/>
            <person name="Minakuchi Y."/>
            <person name="Ohishi K."/>
            <person name="Motoyama A."/>
            <person name="Aizu T."/>
            <person name="Enomoto A."/>
            <person name="Kondo K."/>
            <person name="Tanaka S."/>
            <person name="Hara Y."/>
            <person name="Koshikawa S."/>
            <person name="Sagara H."/>
            <person name="Miura T."/>
            <person name="Yokobori S."/>
            <person name="Miyagawa K."/>
            <person name="Suzuki Y."/>
            <person name="Kubo T."/>
            <person name="Oyama M."/>
            <person name="Kohara Y."/>
            <person name="Fujiyama A."/>
            <person name="Arakawa K."/>
            <person name="Katayama T."/>
            <person name="Toyoda A."/>
            <person name="Kunieda T."/>
        </authorList>
    </citation>
    <scope>NUCLEOTIDE SEQUENCE [LARGE SCALE GENOMIC DNA]</scope>
    <source>
        <strain evidence="2 3">YOKOZUNA-1</strain>
    </source>
</reference>
<feature type="signal peptide" evidence="1">
    <location>
        <begin position="1"/>
        <end position="25"/>
    </location>
</feature>
<protein>
    <submittedName>
        <fullName evidence="2">Uncharacterized protein</fullName>
    </submittedName>
</protein>
<comment type="caution">
    <text evidence="2">The sequence shown here is derived from an EMBL/GenBank/DDBJ whole genome shotgun (WGS) entry which is preliminary data.</text>
</comment>
<sequence length="239" mass="26008">MFVLCENTVGFVCLVFLCGSTRANAKEGAPKILSMSVDVPDATNQPPDSARSTTVKFATDRAVRLEVQIQQFINDKGLTARGEDCDIATSCDIYLSTFLDTTTPTARWPGSATFVTFNRIFSVTDTNSFQVERIIRRDFCNVTVTPVATLRVEALDQDTFTPDDIVEQFNCGPLPSIDLASFVTDPDLETDLSWNPLTCTGLLQGGQVQLTVGYRASFVLSAACVVPSPIITAELEKSI</sequence>
<dbReference type="AlphaFoldDB" id="A0A1D1VY76"/>